<dbReference type="OrthoDB" id="6381640at2759"/>
<dbReference type="AlphaFoldDB" id="A0A226D8U2"/>
<comment type="caution">
    <text evidence="2">The sequence shown here is derived from an EMBL/GenBank/DDBJ whole genome shotgun (WGS) entry which is preliminary data.</text>
</comment>
<name>A0A226D8U2_FOLCA</name>
<organism evidence="2 3">
    <name type="scientific">Folsomia candida</name>
    <name type="common">Springtail</name>
    <dbReference type="NCBI Taxonomy" id="158441"/>
    <lineage>
        <taxon>Eukaryota</taxon>
        <taxon>Metazoa</taxon>
        <taxon>Ecdysozoa</taxon>
        <taxon>Arthropoda</taxon>
        <taxon>Hexapoda</taxon>
        <taxon>Collembola</taxon>
        <taxon>Entomobryomorpha</taxon>
        <taxon>Isotomoidea</taxon>
        <taxon>Isotomidae</taxon>
        <taxon>Proisotominae</taxon>
        <taxon>Folsomia</taxon>
    </lineage>
</organism>
<keyword evidence="3" id="KW-1185">Reference proteome</keyword>
<protein>
    <recommendedName>
        <fullName evidence="4">Transmembrane protein</fullName>
    </recommendedName>
</protein>
<evidence type="ECO:0000313" key="2">
    <source>
        <dbReference type="EMBL" id="OXA41553.1"/>
    </source>
</evidence>
<evidence type="ECO:0008006" key="4">
    <source>
        <dbReference type="Google" id="ProtNLM"/>
    </source>
</evidence>
<reference evidence="2 3" key="1">
    <citation type="submission" date="2015-12" db="EMBL/GenBank/DDBJ databases">
        <title>The genome of Folsomia candida.</title>
        <authorList>
            <person name="Faddeeva A."/>
            <person name="Derks M.F."/>
            <person name="Anvar Y."/>
            <person name="Smit S."/>
            <person name="Van Straalen N."/>
            <person name="Roelofs D."/>
        </authorList>
    </citation>
    <scope>NUCLEOTIDE SEQUENCE [LARGE SCALE GENOMIC DNA]</scope>
    <source>
        <strain evidence="2 3">VU population</strain>
        <tissue evidence="2">Whole body</tissue>
    </source>
</reference>
<accession>A0A226D8U2</accession>
<proteinExistence type="predicted"/>
<feature type="chain" id="PRO_5013166706" description="Transmembrane protein" evidence="1">
    <location>
        <begin position="26"/>
        <end position="209"/>
    </location>
</feature>
<keyword evidence="1" id="KW-0732">Signal</keyword>
<dbReference type="Proteomes" id="UP000198287">
    <property type="component" value="Unassembled WGS sequence"/>
</dbReference>
<evidence type="ECO:0000313" key="3">
    <source>
        <dbReference type="Proteomes" id="UP000198287"/>
    </source>
</evidence>
<sequence length="209" mass="24194">MQPKIFFIVTVSTTIISTILQTCDAQGVSQYLLQYIDDDQCTPGNHSVNIIDPSSDQEQKLIAPEFGQYVYFKAMGFWKIFQYTSYDYPFYVYVDGNGEECQYMWQTYNHHWTATRLGDPLQIKREIQIFKDTNFDSTTYKFQRSTSSILPPMNVKSFFFSGNYSWGLFSEKNYKGVSNCFRSNTAGKEWGFTIYPDVNMTVGSILEGC</sequence>
<feature type="signal peptide" evidence="1">
    <location>
        <begin position="1"/>
        <end position="25"/>
    </location>
</feature>
<gene>
    <name evidence="2" type="ORF">Fcan01_23697</name>
</gene>
<dbReference type="EMBL" id="LNIX01000029">
    <property type="protein sequence ID" value="OXA41553.1"/>
    <property type="molecule type" value="Genomic_DNA"/>
</dbReference>
<evidence type="ECO:0000256" key="1">
    <source>
        <dbReference type="SAM" id="SignalP"/>
    </source>
</evidence>